<feature type="coiled-coil region" evidence="4">
    <location>
        <begin position="715"/>
        <end position="801"/>
    </location>
</feature>
<dbReference type="GO" id="GO:0008757">
    <property type="term" value="F:S-adenosylmethionine-dependent methyltransferase activity"/>
    <property type="evidence" value="ECO:0007669"/>
    <property type="project" value="InterPro"/>
</dbReference>
<reference evidence="8 9" key="1">
    <citation type="submission" date="2017-01" db="EMBL/GenBank/DDBJ databases">
        <title>The recent genome duplication of the halophilic yeast Hortaea werneckii: insights from long-read sequencing.</title>
        <authorList>
            <person name="Sinha S."/>
            <person name="Flibotte S."/>
            <person name="Neira M."/>
            <person name="Lenassi M."/>
            <person name="Gostincar C."/>
            <person name="Stajich J.E."/>
            <person name="Nislow C.E."/>
        </authorList>
    </citation>
    <scope>NUCLEOTIDE SEQUENCE [LARGE SCALE GENOMIC DNA]</scope>
    <source>
        <strain evidence="8 9">EXF-2000</strain>
    </source>
</reference>
<dbReference type="Pfam" id="PF02463">
    <property type="entry name" value="SMC_N"/>
    <property type="match status" value="1"/>
</dbReference>
<feature type="coiled-coil region" evidence="4">
    <location>
        <begin position="258"/>
        <end position="292"/>
    </location>
</feature>
<dbReference type="OrthoDB" id="10254973at2759"/>
<dbReference type="Gene3D" id="3.40.50.150">
    <property type="entry name" value="Vaccinia Virus protein VP39"/>
    <property type="match status" value="1"/>
</dbReference>
<dbReference type="InterPro" id="IPR013216">
    <property type="entry name" value="Methyltransf_11"/>
</dbReference>
<accession>A0A1Z5T9N1</accession>
<dbReference type="VEuPathDB" id="FungiDB:BTJ68_08889"/>
<feature type="coiled-coil region" evidence="4">
    <location>
        <begin position="395"/>
        <end position="422"/>
    </location>
</feature>
<dbReference type="CDD" id="cd02440">
    <property type="entry name" value="AdoMet_MTases"/>
    <property type="match status" value="1"/>
</dbReference>
<dbReference type="SUPFAM" id="SSF53335">
    <property type="entry name" value="S-adenosyl-L-methionine-dependent methyltransferases"/>
    <property type="match status" value="1"/>
</dbReference>
<gene>
    <name evidence="8" type="ORF">BTJ68_08889</name>
</gene>
<sequence>MASVTPQRRSRNDDDEESEISVDGESRHSTPNKRVRRSHDNEDSEEDATGGDEGDDGDGDEDSNAILPDSFRRSPKGKWRAAPARPPTGEPGKHQPGSIVRVKLTDFVTYSQAEFHPGPSLNMIIGPNGTGKSTLVCAIALGLGAKPEVLGRAKKENEFIRHGCATAETVIELAADPRKHDRNPVIRRKYTREGNKTDFYLNGRKTSQKEILKLLKGFSIQVQNLCQFLPQDRVVEFAALNPEALLVQTQQAAAPAYMHDWYEELKSMQKEYKTQKSEEQSLLERLKHLEQRQNLSAPDVQRLRERDAFKERIESLQQLRPFAEYQLARKRTTEAKQRQKAAERELRRLRDQVEPNLAIEKEKETYLFEVEKVSKSRMSLLEKMAKTVAAASQKLTAADEAIESSKKKLEDEQKSLKATKQKMPGLHQNLTAIQNALNAGAPEPVDQAALNEENRRLIIQRRDIESEISSLLEERGSLEQRITVQRQEIEKAERERERSQTQAGQLSNKLKRINPAAHRAWEWIESNRHRFRSEVYGPPVIECSIHDPRHAAAMEYALGGDALAFTVTSSEDFKMLGHELYAVRGISVSIRAVHHPASAFMERIPLPQNQLRQAYGLQHYITDLIEGPDAVISMLCDNRNIHQQAYTPEKLSVNQVNALKQADSPIASWITANETYQITRRKEYGDKASSTRMARLRDAKLFADSSTTTVQQPEDEDLNQRITTAEREIEDLRTRHTELGTRHNTLKSNREEIESNMHDIQQRKSAAQRQQAAWQALPEKQRDAETKIADAQRRLRASADKQFRIMTEGDEAVLRKGQLALDYANQVSSLRDLHRPALEASIVSIEARSDFESIQERNAEDRERLVQREQEVRELTEEKNRQRARGDALGSECARVSQVWSEETAELYQNETKEWEPDRLETEIQSVQARLEMAAGDGTAGGQRVIAEFERRAREITKGYDRKAVVNEALKDLEERIAEVRGRWEPELDGVIARISEAFADNFARIHCAGEVGIYKDPDDFERWAVQIKVKFREHEQLSILDSHRQSGGERAVSTIFYLMALQSLARSPFRVVDEINQGMDPRNERLVHSRIVEIACGQSPHNISANDGELLSAAAAANGGGGSQYFLITPKLLPGLRYEEGMRVHCIASGEFMPKELGSAGSDDQEGGGVTDGPTLDFAALARRALAASDLSSTYNSQPWQQKISQQVSDALRERKDWIGIDWASSSEGEAKREVKLLDYGTGNITQALLPYVTTVKGIDLSEKMVEEYNRAASSSGIPPEQALSVVGDLCSASSEIPDHFRKPEWYSFDLAVIGLGFHHFEDPSLAVQRLSERLRKGGVLVIVDFLPFGSEERDMGEMAKTIKHDGFTREGMERLFGEGGMGGVRFDVVGNVTMELKKGTVVRKMFVARAKKL</sequence>
<evidence type="ECO:0000256" key="2">
    <source>
        <dbReference type="ARBA" id="ARBA00018687"/>
    </source>
</evidence>
<evidence type="ECO:0000313" key="8">
    <source>
        <dbReference type="EMBL" id="OTA32733.1"/>
    </source>
</evidence>
<dbReference type="PANTHER" id="PTHR45916:SF1">
    <property type="entry name" value="STRUCTURAL MAINTENANCE OF CHROMOSOMES PROTEIN 5"/>
    <property type="match status" value="1"/>
</dbReference>
<feature type="compositionally biased region" description="Acidic residues" evidence="5">
    <location>
        <begin position="13"/>
        <end position="22"/>
    </location>
</feature>
<evidence type="ECO:0000256" key="1">
    <source>
        <dbReference type="ARBA" id="ARBA00010171"/>
    </source>
</evidence>
<evidence type="ECO:0000313" key="9">
    <source>
        <dbReference type="Proteomes" id="UP000194280"/>
    </source>
</evidence>
<evidence type="ECO:0000256" key="5">
    <source>
        <dbReference type="SAM" id="MobiDB-lite"/>
    </source>
</evidence>
<dbReference type="InterPro" id="IPR003395">
    <property type="entry name" value="RecF/RecN/SMC_N"/>
</dbReference>
<name>A0A1Z5T9N1_HORWE</name>
<feature type="domain" description="Methyltransferase type 11" evidence="7">
    <location>
        <begin position="1242"/>
        <end position="1344"/>
    </location>
</feature>
<dbReference type="Proteomes" id="UP000194280">
    <property type="component" value="Unassembled WGS sequence"/>
</dbReference>
<evidence type="ECO:0000259" key="6">
    <source>
        <dbReference type="Pfam" id="PF02463"/>
    </source>
</evidence>
<feature type="compositionally biased region" description="Acidic residues" evidence="5">
    <location>
        <begin position="42"/>
        <end position="63"/>
    </location>
</feature>
<dbReference type="GO" id="GO:0000724">
    <property type="term" value="P:double-strand break repair via homologous recombination"/>
    <property type="evidence" value="ECO:0007669"/>
    <property type="project" value="TreeGrafter"/>
</dbReference>
<feature type="coiled-coil region" evidence="4">
    <location>
        <begin position="325"/>
        <end position="352"/>
    </location>
</feature>
<evidence type="ECO:0000256" key="4">
    <source>
        <dbReference type="SAM" id="Coils"/>
    </source>
</evidence>
<feature type="region of interest" description="Disordered" evidence="5">
    <location>
        <begin position="1"/>
        <end position="98"/>
    </location>
</feature>
<comment type="caution">
    <text evidence="8">The sequence shown here is derived from an EMBL/GenBank/DDBJ whole genome shotgun (WGS) entry which is preliminary data.</text>
</comment>
<proteinExistence type="inferred from homology"/>
<dbReference type="Gene3D" id="3.40.50.300">
    <property type="entry name" value="P-loop containing nucleotide triphosphate hydrolases"/>
    <property type="match status" value="2"/>
</dbReference>
<feature type="domain" description="RecF/RecN/SMC N-terminal" evidence="6">
    <location>
        <begin position="99"/>
        <end position="1094"/>
    </location>
</feature>
<evidence type="ECO:0000259" key="7">
    <source>
        <dbReference type="Pfam" id="PF08241"/>
    </source>
</evidence>
<keyword evidence="3 4" id="KW-0175">Coiled coil</keyword>
<dbReference type="PANTHER" id="PTHR45916">
    <property type="entry name" value="STRUCTURAL MAINTENANCE OF CHROMOSOMES PROTEIN 5"/>
    <property type="match status" value="1"/>
</dbReference>
<dbReference type="EMBL" id="MUNK01000088">
    <property type="protein sequence ID" value="OTA32733.1"/>
    <property type="molecule type" value="Genomic_DNA"/>
</dbReference>
<feature type="coiled-coil region" evidence="4">
    <location>
        <begin position="858"/>
        <end position="885"/>
    </location>
</feature>
<dbReference type="InterPro" id="IPR027417">
    <property type="entry name" value="P-loop_NTPase"/>
</dbReference>
<dbReference type="InParanoid" id="A0A1Z5T9N1"/>
<dbReference type="GO" id="GO:0030915">
    <property type="term" value="C:Smc5-Smc6 complex"/>
    <property type="evidence" value="ECO:0007669"/>
    <property type="project" value="TreeGrafter"/>
</dbReference>
<dbReference type="SUPFAM" id="SSF52540">
    <property type="entry name" value="P-loop containing nucleoside triphosphate hydrolases"/>
    <property type="match status" value="2"/>
</dbReference>
<evidence type="ECO:0000256" key="3">
    <source>
        <dbReference type="ARBA" id="ARBA00023054"/>
    </source>
</evidence>
<dbReference type="STRING" id="1157616.A0A1Z5T9N1"/>
<dbReference type="GO" id="GO:0005634">
    <property type="term" value="C:nucleus"/>
    <property type="evidence" value="ECO:0007669"/>
    <property type="project" value="TreeGrafter"/>
</dbReference>
<dbReference type="GO" id="GO:0003697">
    <property type="term" value="F:single-stranded DNA binding"/>
    <property type="evidence" value="ECO:0007669"/>
    <property type="project" value="TreeGrafter"/>
</dbReference>
<feature type="coiled-coil region" evidence="4">
    <location>
        <begin position="447"/>
        <end position="509"/>
    </location>
</feature>
<protein>
    <recommendedName>
        <fullName evidence="2">Structural maintenance of chromosomes protein 5</fullName>
    </recommendedName>
</protein>
<dbReference type="InterPro" id="IPR029063">
    <property type="entry name" value="SAM-dependent_MTases_sf"/>
</dbReference>
<keyword evidence="9" id="KW-1185">Reference proteome</keyword>
<comment type="similarity">
    <text evidence="1">Belongs to the SMC family. SMC5 subfamily.</text>
</comment>
<dbReference type="Pfam" id="PF08241">
    <property type="entry name" value="Methyltransf_11"/>
    <property type="match status" value="1"/>
</dbReference>
<dbReference type="FunCoup" id="A0A1Z5T9N1">
    <property type="interactions" value="1803"/>
</dbReference>
<organism evidence="8 9">
    <name type="scientific">Hortaea werneckii EXF-2000</name>
    <dbReference type="NCBI Taxonomy" id="1157616"/>
    <lineage>
        <taxon>Eukaryota</taxon>
        <taxon>Fungi</taxon>
        <taxon>Dikarya</taxon>
        <taxon>Ascomycota</taxon>
        <taxon>Pezizomycotina</taxon>
        <taxon>Dothideomycetes</taxon>
        <taxon>Dothideomycetidae</taxon>
        <taxon>Mycosphaerellales</taxon>
        <taxon>Teratosphaeriaceae</taxon>
        <taxon>Hortaea</taxon>
    </lineage>
</organism>